<dbReference type="GO" id="GO:0016567">
    <property type="term" value="P:protein ubiquitination"/>
    <property type="evidence" value="ECO:0007669"/>
    <property type="project" value="TreeGrafter"/>
</dbReference>
<dbReference type="EMBL" id="JAAWWB010000020">
    <property type="protein sequence ID" value="KAG6758058.1"/>
    <property type="molecule type" value="Genomic_DNA"/>
</dbReference>
<dbReference type="GO" id="GO:0008270">
    <property type="term" value="F:zinc ion binding"/>
    <property type="evidence" value="ECO:0007669"/>
    <property type="project" value="UniProtKB-KW"/>
</dbReference>
<evidence type="ECO:0000256" key="10">
    <source>
        <dbReference type="SAM" id="SignalP"/>
    </source>
</evidence>
<dbReference type="InterPro" id="IPR001841">
    <property type="entry name" value="Znf_RING"/>
</dbReference>
<dbReference type="PANTHER" id="PTHR15710">
    <property type="entry name" value="E3 UBIQUITIN-PROTEIN LIGASE PRAJA"/>
    <property type="match status" value="1"/>
</dbReference>
<dbReference type="FunFam" id="3.30.40.10:FF:000127">
    <property type="entry name" value="E3 ubiquitin-protein ligase RNF181"/>
    <property type="match status" value="1"/>
</dbReference>
<dbReference type="OrthoDB" id="8062037at2759"/>
<name>A0A8X7Z0U1_POPTO</name>
<dbReference type="AlphaFoldDB" id="A0A8X7Z0U1"/>
<dbReference type="Pfam" id="PF13639">
    <property type="entry name" value="zf-RING_2"/>
    <property type="match status" value="1"/>
</dbReference>
<dbReference type="PANTHER" id="PTHR15710:SF132">
    <property type="entry name" value="E3 UBIQUITIN-PROTEIN LIGASE MPSR1"/>
    <property type="match status" value="1"/>
</dbReference>
<feature type="domain" description="RING-type" evidence="11">
    <location>
        <begin position="103"/>
        <end position="144"/>
    </location>
</feature>
<evidence type="ECO:0000256" key="8">
    <source>
        <dbReference type="PROSITE-ProRule" id="PRU00175"/>
    </source>
</evidence>
<dbReference type="PROSITE" id="PS50089">
    <property type="entry name" value="ZF_RING_2"/>
    <property type="match status" value="1"/>
</dbReference>
<protein>
    <recommendedName>
        <fullName evidence="2">RING-type E3 ubiquitin transferase</fullName>
        <ecNumber evidence="2">2.3.2.27</ecNumber>
    </recommendedName>
</protein>
<keyword evidence="3" id="KW-0808">Transferase</keyword>
<dbReference type="GO" id="GO:0061630">
    <property type="term" value="F:ubiquitin protein ligase activity"/>
    <property type="evidence" value="ECO:0007669"/>
    <property type="project" value="UniProtKB-EC"/>
</dbReference>
<accession>A0A8X7Z0U1</accession>
<keyword evidence="13" id="KW-1185">Reference proteome</keyword>
<feature type="region of interest" description="Disordered" evidence="9">
    <location>
        <begin position="181"/>
        <end position="200"/>
    </location>
</feature>
<dbReference type="GO" id="GO:0005737">
    <property type="term" value="C:cytoplasm"/>
    <property type="evidence" value="ECO:0007669"/>
    <property type="project" value="TreeGrafter"/>
</dbReference>
<dbReference type="EC" id="2.3.2.27" evidence="2"/>
<evidence type="ECO:0000256" key="9">
    <source>
        <dbReference type="SAM" id="MobiDB-lite"/>
    </source>
</evidence>
<dbReference type="SMART" id="SM00184">
    <property type="entry name" value="RING"/>
    <property type="match status" value="1"/>
</dbReference>
<evidence type="ECO:0000256" key="2">
    <source>
        <dbReference type="ARBA" id="ARBA00012483"/>
    </source>
</evidence>
<keyword evidence="7" id="KW-0862">Zinc</keyword>
<evidence type="ECO:0000256" key="1">
    <source>
        <dbReference type="ARBA" id="ARBA00000900"/>
    </source>
</evidence>
<keyword evidence="5 8" id="KW-0863">Zinc-finger</keyword>
<feature type="chain" id="PRO_5036491130" description="RING-type E3 ubiquitin transferase" evidence="10">
    <location>
        <begin position="27"/>
        <end position="265"/>
    </location>
</feature>
<gene>
    <name evidence="12" type="ORF">POTOM_038392</name>
</gene>
<feature type="signal peptide" evidence="10">
    <location>
        <begin position="1"/>
        <end position="26"/>
    </location>
</feature>
<dbReference type="Proteomes" id="UP000886885">
    <property type="component" value="Chromosome 10D"/>
</dbReference>
<proteinExistence type="predicted"/>
<keyword evidence="10" id="KW-0732">Signal</keyword>
<sequence length="265" mass="29930">MFERLLRHRDLSLFLPFILGFTSTNTTEQRDPDQEAPQTTDTNERIILINPFTQGMVVIEGAASLESLLRDIGNKNGQPPASKASIEAMPKVEIGEDNKDGECAICLEEWELGGVVKEMPCKHRFHGGCVEKWLKIHGNCPVCRYKMPVDEEELGKKRDEGDGGRERRVEREIWVSFAFNGSRRNGDSNENPSSDSSTEDQERFLTAVQTVFQLQSLPHSSVFFLTLIVVFQQVCLGSSDFNSSLAFDSEKCKLEQRWRDHCIGA</sequence>
<evidence type="ECO:0000256" key="5">
    <source>
        <dbReference type="ARBA" id="ARBA00022771"/>
    </source>
</evidence>
<comment type="catalytic activity">
    <reaction evidence="1">
        <text>S-ubiquitinyl-[E2 ubiquitin-conjugating enzyme]-L-cysteine + [acceptor protein]-L-lysine = [E2 ubiquitin-conjugating enzyme]-L-cysteine + N(6)-ubiquitinyl-[acceptor protein]-L-lysine.</text>
        <dbReference type="EC" id="2.3.2.27"/>
    </reaction>
</comment>
<reference evidence="12" key="1">
    <citation type="journal article" date="2020" name="bioRxiv">
        <title>Hybrid origin of Populus tomentosa Carr. identified through genome sequencing and phylogenomic analysis.</title>
        <authorList>
            <person name="An X."/>
            <person name="Gao K."/>
            <person name="Chen Z."/>
            <person name="Li J."/>
            <person name="Yang X."/>
            <person name="Yang X."/>
            <person name="Zhou J."/>
            <person name="Guo T."/>
            <person name="Zhao T."/>
            <person name="Huang S."/>
            <person name="Miao D."/>
            <person name="Khan W.U."/>
            <person name="Rao P."/>
            <person name="Ye M."/>
            <person name="Lei B."/>
            <person name="Liao W."/>
            <person name="Wang J."/>
            <person name="Ji L."/>
            <person name="Li Y."/>
            <person name="Guo B."/>
            <person name="Mustafa N.S."/>
            <person name="Li S."/>
            <person name="Yun Q."/>
            <person name="Keller S.R."/>
            <person name="Mao J."/>
            <person name="Zhang R."/>
            <person name="Strauss S.H."/>
        </authorList>
    </citation>
    <scope>NUCLEOTIDE SEQUENCE</scope>
    <source>
        <strain evidence="12">GM15</strain>
        <tissue evidence="12">Leaf</tissue>
    </source>
</reference>
<organism evidence="12 13">
    <name type="scientific">Populus tomentosa</name>
    <name type="common">Chinese white poplar</name>
    <dbReference type="NCBI Taxonomy" id="118781"/>
    <lineage>
        <taxon>Eukaryota</taxon>
        <taxon>Viridiplantae</taxon>
        <taxon>Streptophyta</taxon>
        <taxon>Embryophyta</taxon>
        <taxon>Tracheophyta</taxon>
        <taxon>Spermatophyta</taxon>
        <taxon>Magnoliopsida</taxon>
        <taxon>eudicotyledons</taxon>
        <taxon>Gunneridae</taxon>
        <taxon>Pentapetalae</taxon>
        <taxon>rosids</taxon>
        <taxon>fabids</taxon>
        <taxon>Malpighiales</taxon>
        <taxon>Salicaceae</taxon>
        <taxon>Saliceae</taxon>
        <taxon>Populus</taxon>
    </lineage>
</organism>
<evidence type="ECO:0000259" key="11">
    <source>
        <dbReference type="PROSITE" id="PS50089"/>
    </source>
</evidence>
<keyword evidence="4" id="KW-0479">Metal-binding</keyword>
<evidence type="ECO:0000256" key="6">
    <source>
        <dbReference type="ARBA" id="ARBA00022786"/>
    </source>
</evidence>
<evidence type="ECO:0000256" key="3">
    <source>
        <dbReference type="ARBA" id="ARBA00022679"/>
    </source>
</evidence>
<evidence type="ECO:0000256" key="7">
    <source>
        <dbReference type="ARBA" id="ARBA00022833"/>
    </source>
</evidence>
<evidence type="ECO:0000313" key="12">
    <source>
        <dbReference type="EMBL" id="KAG6758058.1"/>
    </source>
</evidence>
<comment type="caution">
    <text evidence="12">The sequence shown here is derived from an EMBL/GenBank/DDBJ whole genome shotgun (WGS) entry which is preliminary data.</text>
</comment>
<evidence type="ECO:0000256" key="4">
    <source>
        <dbReference type="ARBA" id="ARBA00022723"/>
    </source>
</evidence>
<evidence type="ECO:0000313" key="13">
    <source>
        <dbReference type="Proteomes" id="UP000886885"/>
    </source>
</evidence>
<keyword evidence="6" id="KW-0833">Ubl conjugation pathway</keyword>